<name>A0ACA9QHS2_9GLOM</name>
<protein>
    <submittedName>
        <fullName evidence="1">20162_t:CDS:1</fullName>
    </submittedName>
</protein>
<dbReference type="Proteomes" id="UP000789920">
    <property type="component" value="Unassembled WGS sequence"/>
</dbReference>
<keyword evidence="2" id="KW-1185">Reference proteome</keyword>
<comment type="caution">
    <text evidence="1">The sequence shown here is derived from an EMBL/GenBank/DDBJ whole genome shotgun (WGS) entry which is preliminary data.</text>
</comment>
<organism evidence="1 2">
    <name type="scientific">Racocetra persica</name>
    <dbReference type="NCBI Taxonomy" id="160502"/>
    <lineage>
        <taxon>Eukaryota</taxon>
        <taxon>Fungi</taxon>
        <taxon>Fungi incertae sedis</taxon>
        <taxon>Mucoromycota</taxon>
        <taxon>Glomeromycotina</taxon>
        <taxon>Glomeromycetes</taxon>
        <taxon>Diversisporales</taxon>
        <taxon>Gigasporaceae</taxon>
        <taxon>Racocetra</taxon>
    </lineage>
</organism>
<gene>
    <name evidence="1" type="ORF">RPERSI_LOCUS14169</name>
</gene>
<dbReference type="EMBL" id="CAJVQC010032321">
    <property type="protein sequence ID" value="CAG8750837.1"/>
    <property type="molecule type" value="Genomic_DNA"/>
</dbReference>
<evidence type="ECO:0000313" key="1">
    <source>
        <dbReference type="EMBL" id="CAG8750837.1"/>
    </source>
</evidence>
<accession>A0ACA9QHS2</accession>
<feature type="non-terminal residue" evidence="1">
    <location>
        <position position="333"/>
    </location>
</feature>
<feature type="non-terminal residue" evidence="1">
    <location>
        <position position="1"/>
    </location>
</feature>
<sequence>FIMMSGYESNQEIFQASNSNDNENNLIATSSSGAQQTKRQRTENNDRESICWKYFEPFKVPRENGTVTKCTVPGCTASYIWCGSTSNHVRHLKNKHGIMKSSTPLTPLTSTTSTLTSTTSTLTSTTSTLTSTTSTINFSNSESEINIPLIKFIVSSGLPFNFVDALKSAGFVNPNIELSTSDIIKEQINKAYNRLFLQLKLKAQQEKSTMFSIYEFKPDTRIKFDDYYVVITCNWLTKDFEFHKILLFAKKSYSEIDGESYDDDILDAFEKLELSNLKFFSDHGYELFGRLRDWDCDEKYQNSIQNLTQLPVNCLNKLKDLILRSLGKWAREH</sequence>
<reference evidence="1" key="1">
    <citation type="submission" date="2021-06" db="EMBL/GenBank/DDBJ databases">
        <authorList>
            <person name="Kallberg Y."/>
            <person name="Tangrot J."/>
            <person name="Rosling A."/>
        </authorList>
    </citation>
    <scope>NUCLEOTIDE SEQUENCE</scope>
    <source>
        <strain evidence="1">MA461A</strain>
    </source>
</reference>
<proteinExistence type="predicted"/>
<evidence type="ECO:0000313" key="2">
    <source>
        <dbReference type="Proteomes" id="UP000789920"/>
    </source>
</evidence>